<dbReference type="PANTHER" id="PTHR12598:SF0">
    <property type="entry name" value="COPPER HOMEOSTASIS PROTEIN CUTC HOMOLOG"/>
    <property type="match status" value="1"/>
</dbReference>
<comment type="similarity">
    <text evidence="1">Belongs to the CutC family.</text>
</comment>
<dbReference type="Pfam" id="PF03932">
    <property type="entry name" value="CutC"/>
    <property type="match status" value="1"/>
</dbReference>
<dbReference type="GO" id="GO:0005507">
    <property type="term" value="F:copper ion binding"/>
    <property type="evidence" value="ECO:0007669"/>
    <property type="project" value="TreeGrafter"/>
</dbReference>
<dbReference type="Proteomes" id="UP001201980">
    <property type="component" value="Unassembled WGS sequence"/>
</dbReference>
<reference evidence="3" key="1">
    <citation type="submission" date="2022-07" db="EMBL/GenBank/DDBJ databases">
        <title>Draft genome sequence of Zalerion maritima ATCC 34329, a (micro)plastics degrading marine fungus.</title>
        <authorList>
            <person name="Paco A."/>
            <person name="Goncalves M.F.M."/>
            <person name="Rocha-Santos T.A.P."/>
            <person name="Alves A."/>
        </authorList>
    </citation>
    <scope>NUCLEOTIDE SEQUENCE</scope>
    <source>
        <strain evidence="3">ATCC 34329</strain>
    </source>
</reference>
<evidence type="ECO:0000256" key="1">
    <source>
        <dbReference type="ARBA" id="ARBA00007768"/>
    </source>
</evidence>
<keyword evidence="4" id="KW-1185">Reference proteome</keyword>
<name>A0AAD5RS50_9PEZI</name>
<dbReference type="EMBL" id="JAKWBI020000094">
    <property type="protein sequence ID" value="KAJ2902983.1"/>
    <property type="molecule type" value="Genomic_DNA"/>
</dbReference>
<gene>
    <name evidence="3" type="ORF">MKZ38_010567</name>
</gene>
<sequence length="172" mass="18998">METQIKDHLTEYTFSRGGYDGHSFIFGALKKDQGGKLCVDKEVCRRLIRSAEGMSCYFQRAIDDVISSGTGWKEALVDLEKCGFRGILTAGGKDNAVDDKEGILEMARYMKDRPLELAVGGGVRSFNVRPLLDGWSGDDVPNMMPHSTCLMAIASPEDKEIARLLDLNRSMA</sequence>
<dbReference type="InterPro" id="IPR036822">
    <property type="entry name" value="CutC-like_dom_sf"/>
</dbReference>
<protein>
    <recommendedName>
        <fullName evidence="2">Copper homeostasis protein cutC homolog</fullName>
    </recommendedName>
</protein>
<dbReference type="AlphaFoldDB" id="A0AAD5RS50"/>
<proteinExistence type="inferred from homology"/>
<accession>A0AAD5RS50</accession>
<dbReference type="SUPFAM" id="SSF110395">
    <property type="entry name" value="CutC-like"/>
    <property type="match status" value="1"/>
</dbReference>
<evidence type="ECO:0000313" key="4">
    <source>
        <dbReference type="Proteomes" id="UP001201980"/>
    </source>
</evidence>
<dbReference type="InterPro" id="IPR005627">
    <property type="entry name" value="CutC-like"/>
</dbReference>
<organism evidence="3 4">
    <name type="scientific">Zalerion maritima</name>
    <dbReference type="NCBI Taxonomy" id="339359"/>
    <lineage>
        <taxon>Eukaryota</taxon>
        <taxon>Fungi</taxon>
        <taxon>Dikarya</taxon>
        <taxon>Ascomycota</taxon>
        <taxon>Pezizomycotina</taxon>
        <taxon>Sordariomycetes</taxon>
        <taxon>Lulworthiomycetidae</taxon>
        <taxon>Lulworthiales</taxon>
        <taxon>Lulworthiaceae</taxon>
        <taxon>Zalerion</taxon>
    </lineage>
</organism>
<dbReference type="Gene3D" id="3.20.20.380">
    <property type="entry name" value="Copper homeostasis (CutC) domain"/>
    <property type="match status" value="1"/>
</dbReference>
<dbReference type="PANTHER" id="PTHR12598">
    <property type="entry name" value="COPPER HOMEOSTASIS PROTEIN CUTC"/>
    <property type="match status" value="1"/>
</dbReference>
<evidence type="ECO:0000313" key="3">
    <source>
        <dbReference type="EMBL" id="KAJ2902983.1"/>
    </source>
</evidence>
<comment type="caution">
    <text evidence="3">The sequence shown here is derived from an EMBL/GenBank/DDBJ whole genome shotgun (WGS) entry which is preliminary data.</text>
</comment>
<evidence type="ECO:0000256" key="2">
    <source>
        <dbReference type="ARBA" id="ARBA00019014"/>
    </source>
</evidence>